<dbReference type="GO" id="GO:0005634">
    <property type="term" value="C:nucleus"/>
    <property type="evidence" value="ECO:0007669"/>
    <property type="project" value="InterPro"/>
</dbReference>
<dbReference type="PROSITE" id="PS00028">
    <property type="entry name" value="ZINC_FINGER_C2H2_1"/>
    <property type="match status" value="13"/>
</dbReference>
<name>A0A336MDT8_CULSO</name>
<evidence type="ECO:0000256" key="5">
    <source>
        <dbReference type="PROSITE-ProRule" id="PRU00042"/>
    </source>
</evidence>
<dbReference type="PROSITE" id="PS50157">
    <property type="entry name" value="ZINC_FINGER_C2H2_2"/>
    <property type="match status" value="12"/>
</dbReference>
<dbReference type="Gene3D" id="3.30.160.60">
    <property type="entry name" value="Classic Zinc Finger"/>
    <property type="match status" value="8"/>
</dbReference>
<dbReference type="PANTHER" id="PTHR24379">
    <property type="entry name" value="KRAB AND ZINC FINGER DOMAIN-CONTAINING"/>
    <property type="match status" value="1"/>
</dbReference>
<keyword evidence="4" id="KW-0862">Zinc</keyword>
<dbReference type="SMART" id="SM00868">
    <property type="entry name" value="zf-AD"/>
    <property type="match status" value="4"/>
</dbReference>
<feature type="domain" description="C2H2-type" evidence="6">
    <location>
        <begin position="849"/>
        <end position="876"/>
    </location>
</feature>
<dbReference type="SUPFAM" id="SSF57716">
    <property type="entry name" value="Glucocorticoid receptor-like (DNA-binding domain)"/>
    <property type="match status" value="1"/>
</dbReference>
<dbReference type="GO" id="GO:0000977">
    <property type="term" value="F:RNA polymerase II transcription regulatory region sequence-specific DNA binding"/>
    <property type="evidence" value="ECO:0007669"/>
    <property type="project" value="TreeGrafter"/>
</dbReference>
<feature type="domain" description="C2H2-type" evidence="6">
    <location>
        <begin position="395"/>
        <end position="422"/>
    </location>
</feature>
<dbReference type="Pfam" id="PF00096">
    <property type="entry name" value="zf-C2H2"/>
    <property type="match status" value="2"/>
</dbReference>
<evidence type="ECO:0000256" key="4">
    <source>
        <dbReference type="ARBA" id="ARBA00022833"/>
    </source>
</evidence>
<evidence type="ECO:0000313" key="7">
    <source>
        <dbReference type="EMBL" id="SSX27511.1"/>
    </source>
</evidence>
<evidence type="ECO:0000259" key="6">
    <source>
        <dbReference type="PROSITE" id="PS50157"/>
    </source>
</evidence>
<dbReference type="SMART" id="SM00355">
    <property type="entry name" value="ZnF_C2H2"/>
    <property type="match status" value="18"/>
</dbReference>
<feature type="domain" description="C2H2-type" evidence="6">
    <location>
        <begin position="423"/>
        <end position="447"/>
    </location>
</feature>
<feature type="domain" description="C2H2-type" evidence="6">
    <location>
        <begin position="296"/>
        <end position="324"/>
    </location>
</feature>
<dbReference type="SUPFAM" id="SSF57667">
    <property type="entry name" value="beta-beta-alpha zinc fingers"/>
    <property type="match status" value="6"/>
</dbReference>
<dbReference type="GO" id="GO:0000981">
    <property type="term" value="F:DNA-binding transcription factor activity, RNA polymerase II-specific"/>
    <property type="evidence" value="ECO:0007669"/>
    <property type="project" value="TreeGrafter"/>
</dbReference>
<feature type="domain" description="C2H2-type" evidence="6">
    <location>
        <begin position="751"/>
        <end position="779"/>
    </location>
</feature>
<keyword evidence="1" id="KW-0479">Metal-binding</keyword>
<dbReference type="GO" id="GO:0008270">
    <property type="term" value="F:zinc ion binding"/>
    <property type="evidence" value="ECO:0007669"/>
    <property type="project" value="UniProtKB-KW"/>
</dbReference>
<evidence type="ECO:0000256" key="3">
    <source>
        <dbReference type="ARBA" id="ARBA00022771"/>
    </source>
</evidence>
<accession>A0A336MDT8</accession>
<evidence type="ECO:0000256" key="2">
    <source>
        <dbReference type="ARBA" id="ARBA00022737"/>
    </source>
</evidence>
<keyword evidence="3 5" id="KW-0863">Zinc-finger</keyword>
<sequence length="921" mass="108366">MDFPVKLEQDSVNVCFACCKNDDQLYEIHEIKPEILLTYEGIVKEKLREEQKKSINLCFKCLKILNDIHEFQQKCIKSIEILNKEIVAASRFCDITIKEEIFVDEIAPIVVKKKNTSIKKPKKETIKKTVATQIKNNKKITGPKGKRAKCSICYYTHSDSHDHAIEFHSRKLENELLICAICEEPCKDVHELLTHLESSHKEYENARKCPKCDFETKNRKEFVEHLAHLVEKRLYKRAYPCEFCSKVLNRPYKYMNHIRTHFGALVCKYCRKTFFDKIIFEKHVESHKKCLETHEFSCDICGYVVKTKKCIENHMITKHLNSKPKFICDLCGKKFSLKHIIYCHMKSCHFEKNQFCVHCGKVFSSNLNYHIRLRHPEKTSLKPIVKKPKPKIRKFGCDLCEMKFFSATLLKKHQYSHTKTRPYNCNKCSTGYYNNDYLKKHYMRAHSISYTTKEISVFMDFPIKLEQDSVNVCFACFKNDDQLYEIHEINPEILLTYEGIVKEKLREEQKKSINLCFKCLNILNDIHEFQQKCIKSIEILNKESVEASSFCDITVKEEIFVDEIAPIVVKKKNTSIKKPKKETIKKTVATQIKNNKKITGPKGIQAKCPICYHTHSDLHDHAIEFHSRKLENGLLICAICEEPCKDVHELLKHLESSHQEYEATRKCPKCNFETKNRKEFVEHLAHLSKRKRVYPCDFCSKVLDRKYLILNHIRTHFGALICKNCGKTFFDKIIFEKHVESHKKCLETHEFSCDICGYVVKSKKCIENHMITKHLNSKPFICDLCGKNFSLKNLLYVHIKSCHCEKNQFCVHCGKVFGLKLDLNHHIRSRHPENTSLKPKKPKLKIRKFGCDLCEMKFFSSHLLKKHQYSHTKTRPYNCNKCSTGYYNNEYLRKHYMRAHSISYTTQEISVLCGKKPRRYD</sequence>
<dbReference type="InterPro" id="IPR012934">
    <property type="entry name" value="Znf_AD"/>
</dbReference>
<feature type="domain" description="C2H2-type" evidence="6">
    <location>
        <begin position="720"/>
        <end position="742"/>
    </location>
</feature>
<keyword evidence="2" id="KW-0677">Repeat</keyword>
<dbReference type="InterPro" id="IPR013087">
    <property type="entry name" value="Znf_C2H2_type"/>
</dbReference>
<feature type="domain" description="C2H2-type" evidence="6">
    <location>
        <begin position="694"/>
        <end position="718"/>
    </location>
</feature>
<gene>
    <name evidence="7" type="primary">CSON014595</name>
</gene>
<feature type="domain" description="C2H2-type" evidence="6">
    <location>
        <begin position="326"/>
        <end position="354"/>
    </location>
</feature>
<feature type="domain" description="C2H2-type" evidence="6">
    <location>
        <begin position="239"/>
        <end position="263"/>
    </location>
</feature>
<proteinExistence type="predicted"/>
<dbReference type="AlphaFoldDB" id="A0A336MDT8"/>
<feature type="domain" description="C2H2-type" evidence="6">
    <location>
        <begin position="877"/>
        <end position="901"/>
    </location>
</feature>
<reference evidence="7" key="1">
    <citation type="submission" date="2018-07" db="EMBL/GenBank/DDBJ databases">
        <authorList>
            <person name="Quirk P.G."/>
            <person name="Krulwich T.A."/>
        </authorList>
    </citation>
    <scope>NUCLEOTIDE SEQUENCE</scope>
</reference>
<organism evidence="7">
    <name type="scientific">Culicoides sonorensis</name>
    <name type="common">Biting midge</name>
    <dbReference type="NCBI Taxonomy" id="179676"/>
    <lineage>
        <taxon>Eukaryota</taxon>
        <taxon>Metazoa</taxon>
        <taxon>Ecdysozoa</taxon>
        <taxon>Arthropoda</taxon>
        <taxon>Hexapoda</taxon>
        <taxon>Insecta</taxon>
        <taxon>Pterygota</taxon>
        <taxon>Neoptera</taxon>
        <taxon>Endopterygota</taxon>
        <taxon>Diptera</taxon>
        <taxon>Nematocera</taxon>
        <taxon>Chironomoidea</taxon>
        <taxon>Ceratopogonidae</taxon>
        <taxon>Ceratopogoninae</taxon>
        <taxon>Culicoides</taxon>
        <taxon>Monoculicoides</taxon>
    </lineage>
</organism>
<dbReference type="VEuPathDB" id="VectorBase:CSON014595"/>
<evidence type="ECO:0000256" key="1">
    <source>
        <dbReference type="ARBA" id="ARBA00022723"/>
    </source>
</evidence>
<dbReference type="OMA" id="INHERRH"/>
<dbReference type="InterPro" id="IPR036236">
    <property type="entry name" value="Znf_C2H2_sf"/>
</dbReference>
<protein>
    <submittedName>
        <fullName evidence="7">CSON014595 protein</fullName>
    </submittedName>
</protein>
<dbReference type="EMBL" id="UFQT01000835">
    <property type="protein sequence ID" value="SSX27511.1"/>
    <property type="molecule type" value="Genomic_DNA"/>
</dbReference>
<feature type="domain" description="C2H2-type" evidence="6">
    <location>
        <begin position="780"/>
        <end position="808"/>
    </location>
</feature>
<feature type="domain" description="C2H2-type" evidence="6">
    <location>
        <begin position="808"/>
        <end position="836"/>
    </location>
</feature>
<dbReference type="PANTHER" id="PTHR24379:SF127">
    <property type="entry name" value="BLOODY FINGERS-RELATED"/>
    <property type="match status" value="1"/>
</dbReference>